<keyword evidence="3" id="KW-1185">Reference proteome</keyword>
<dbReference type="Proteomes" id="UP001500880">
    <property type="component" value="Unassembled WGS sequence"/>
</dbReference>
<evidence type="ECO:0008006" key="4">
    <source>
        <dbReference type="Google" id="ProtNLM"/>
    </source>
</evidence>
<dbReference type="EMBL" id="BAAADO010000002">
    <property type="protein sequence ID" value="GAA0487374.1"/>
    <property type="molecule type" value="Genomic_DNA"/>
</dbReference>
<dbReference type="RefSeq" id="WP_343838524.1">
    <property type="nucleotide sequence ID" value="NZ_BAAADO010000002.1"/>
</dbReference>
<evidence type="ECO:0000313" key="2">
    <source>
        <dbReference type="EMBL" id="GAA0487374.1"/>
    </source>
</evidence>
<keyword evidence="1" id="KW-1133">Transmembrane helix</keyword>
<evidence type="ECO:0000256" key="1">
    <source>
        <dbReference type="SAM" id="Phobius"/>
    </source>
</evidence>
<dbReference type="InterPro" id="IPR032820">
    <property type="entry name" value="ATPase_put"/>
</dbReference>
<proteinExistence type="predicted"/>
<evidence type="ECO:0000313" key="3">
    <source>
        <dbReference type="Proteomes" id="UP001500880"/>
    </source>
</evidence>
<reference evidence="2 3" key="1">
    <citation type="journal article" date="2019" name="Int. J. Syst. Evol. Microbiol.">
        <title>The Global Catalogue of Microorganisms (GCM) 10K type strain sequencing project: providing services to taxonomists for standard genome sequencing and annotation.</title>
        <authorList>
            <consortium name="The Broad Institute Genomics Platform"/>
            <consortium name="The Broad Institute Genome Sequencing Center for Infectious Disease"/>
            <person name="Wu L."/>
            <person name="Ma J."/>
        </authorList>
    </citation>
    <scope>NUCLEOTIDE SEQUENCE [LARGE SCALE GENOMIC DNA]</scope>
    <source>
        <strain evidence="2 3">JCM 12389</strain>
    </source>
</reference>
<sequence length="72" mass="7640">MGKDQKPFHAFALTSAIVSCLSGSTLVGIFFGRWIDQKLGTSPTFLIIGLFIGLGAGVYGTINLVNKYTGDN</sequence>
<keyword evidence="1" id="KW-0812">Transmembrane</keyword>
<organism evidence="2 3">
    <name type="scientific">Salinibacillus aidingensis</name>
    <dbReference type="NCBI Taxonomy" id="237684"/>
    <lineage>
        <taxon>Bacteria</taxon>
        <taxon>Bacillati</taxon>
        <taxon>Bacillota</taxon>
        <taxon>Bacilli</taxon>
        <taxon>Bacillales</taxon>
        <taxon>Bacillaceae</taxon>
        <taxon>Salinibacillus</taxon>
    </lineage>
</organism>
<accession>A0ABN1AZU1</accession>
<gene>
    <name evidence="2" type="ORF">GCM10008986_11080</name>
</gene>
<comment type="caution">
    <text evidence="2">The sequence shown here is derived from an EMBL/GenBank/DDBJ whole genome shotgun (WGS) entry which is preliminary data.</text>
</comment>
<feature type="transmembrane region" description="Helical" evidence="1">
    <location>
        <begin position="12"/>
        <end position="32"/>
    </location>
</feature>
<name>A0ABN1AZU1_9BACI</name>
<dbReference type="PROSITE" id="PS51257">
    <property type="entry name" value="PROKAR_LIPOPROTEIN"/>
    <property type="match status" value="1"/>
</dbReference>
<dbReference type="Pfam" id="PF09527">
    <property type="entry name" value="ATPase_gene1"/>
    <property type="match status" value="1"/>
</dbReference>
<keyword evidence="1" id="KW-0472">Membrane</keyword>
<protein>
    <recommendedName>
        <fullName evidence="4">F0F1-ATPase subunit Ca2+/Mg2+ transporter</fullName>
    </recommendedName>
</protein>
<feature type="transmembrane region" description="Helical" evidence="1">
    <location>
        <begin position="44"/>
        <end position="62"/>
    </location>
</feature>